<evidence type="ECO:0000256" key="1">
    <source>
        <dbReference type="SAM" id="MobiDB-lite"/>
    </source>
</evidence>
<dbReference type="Proteomes" id="UP000004750">
    <property type="component" value="Unassembled WGS sequence"/>
</dbReference>
<feature type="region of interest" description="Disordered" evidence="1">
    <location>
        <begin position="1"/>
        <end position="56"/>
    </location>
</feature>
<gene>
    <name evidence="2" type="ORF">HMPREF9080_00764</name>
</gene>
<dbReference type="STRING" id="797473.HMPREF9080_00764"/>
<organism evidence="2 3">
    <name type="scientific">Cardiobacterium valvarum F0432</name>
    <dbReference type="NCBI Taxonomy" id="797473"/>
    <lineage>
        <taxon>Bacteria</taxon>
        <taxon>Pseudomonadati</taxon>
        <taxon>Pseudomonadota</taxon>
        <taxon>Gammaproteobacteria</taxon>
        <taxon>Cardiobacteriales</taxon>
        <taxon>Cardiobacteriaceae</taxon>
        <taxon>Cardiobacterium</taxon>
    </lineage>
</organism>
<sequence>MGVSLCYKKSGGGHRSSFRDNGQAARGATLEKHQDGNGGMNQIQYTNPQPIQRNKGIKKRNSEVIKMGGKGIPMPNNRKGRCKIQIAIAKRKSIVKNIK</sequence>
<evidence type="ECO:0000313" key="2">
    <source>
        <dbReference type="EMBL" id="EHM55408.1"/>
    </source>
</evidence>
<protein>
    <submittedName>
        <fullName evidence="2">Uncharacterized protein</fullName>
    </submittedName>
</protein>
<dbReference type="EMBL" id="AGCM01000039">
    <property type="protein sequence ID" value="EHM55408.1"/>
    <property type="molecule type" value="Genomic_DNA"/>
</dbReference>
<dbReference type="HOGENOM" id="CLU_2315141_0_0_6"/>
<reference evidence="2 3" key="1">
    <citation type="submission" date="2011-08" db="EMBL/GenBank/DDBJ databases">
        <authorList>
            <person name="Weinstock G."/>
            <person name="Sodergren E."/>
            <person name="Clifton S."/>
            <person name="Fulton L."/>
            <person name="Fulton B."/>
            <person name="Courtney L."/>
            <person name="Fronick C."/>
            <person name="Harrison M."/>
            <person name="Strong C."/>
            <person name="Farmer C."/>
            <person name="Delahaunty K."/>
            <person name="Markovic C."/>
            <person name="Hall O."/>
            <person name="Minx P."/>
            <person name="Tomlinson C."/>
            <person name="Mitreva M."/>
            <person name="Hou S."/>
            <person name="Chen J."/>
            <person name="Wollam A."/>
            <person name="Pepin K.H."/>
            <person name="Johnson M."/>
            <person name="Bhonagiri V."/>
            <person name="Zhang X."/>
            <person name="Suruliraj S."/>
            <person name="Warren W."/>
            <person name="Chinwalla A."/>
            <person name="Mardis E.R."/>
            <person name="Wilson R.K."/>
        </authorList>
    </citation>
    <scope>NUCLEOTIDE SEQUENCE [LARGE SCALE GENOMIC DNA]</scope>
    <source>
        <strain evidence="2 3">F0432</strain>
    </source>
</reference>
<dbReference type="AlphaFoldDB" id="G9ZDD1"/>
<accession>G9ZDD1</accession>
<proteinExistence type="predicted"/>
<name>G9ZDD1_9GAMM</name>
<comment type="caution">
    <text evidence="2">The sequence shown here is derived from an EMBL/GenBank/DDBJ whole genome shotgun (WGS) entry which is preliminary data.</text>
</comment>
<feature type="compositionally biased region" description="Polar residues" evidence="1">
    <location>
        <begin position="40"/>
        <end position="52"/>
    </location>
</feature>
<evidence type="ECO:0000313" key="3">
    <source>
        <dbReference type="Proteomes" id="UP000004750"/>
    </source>
</evidence>